<dbReference type="EMBL" id="WIXE01010351">
    <property type="protein sequence ID" value="KAK5977639.1"/>
    <property type="molecule type" value="Genomic_DNA"/>
</dbReference>
<protein>
    <submittedName>
        <fullName evidence="3">Zinc finger C2H2 type</fullName>
    </submittedName>
</protein>
<keyword evidence="1" id="KW-0863">Zinc-finger</keyword>
<evidence type="ECO:0000313" key="3">
    <source>
        <dbReference type="EMBL" id="KAK5977639.1"/>
    </source>
</evidence>
<keyword evidence="1" id="KW-0479">Metal-binding</keyword>
<sequence>MLRVQNEKSNGERGPNGYEKHLLLSGRQYDRNIFGMVSFVLVEAESQDVLMNLIQYLTGNSLKFTVATDIRRLFSRTYLDVDGACTGVVSSSSGDANLQHRGDINISSGIPSQFDGAMPNLFGMMAKTEPESPFGRWLTSAQNAASQEPMSSEVLCDTSAYLGTYPSVSTNSLESRAHQMFAADTNQLRGHKRSWHGHHTNNSHVQQNHASITPKCEEPEKKEKLREVACQLCGKRITMRRSNLRHHAAVVHSGIERYVCRCGYSTVHRNTIIRHMLKHANVESEKNYEFTDMLTPAEAEQIEKLTEECFRDYRTVPRNNEEADELVRSIENIVSGVESHNGELNGHGQDLELTAHSQELDTHSQELDDVASS</sequence>
<evidence type="ECO:0000259" key="2">
    <source>
        <dbReference type="PROSITE" id="PS50157"/>
    </source>
</evidence>
<proteinExistence type="predicted"/>
<comment type="caution">
    <text evidence="3">The sequence shown here is derived from an EMBL/GenBank/DDBJ whole genome shotgun (WGS) entry which is preliminary data.</text>
</comment>
<dbReference type="PROSITE" id="PS00028">
    <property type="entry name" value="ZINC_FINGER_C2H2_1"/>
    <property type="match status" value="1"/>
</dbReference>
<feature type="domain" description="C2H2-type" evidence="2">
    <location>
        <begin position="228"/>
        <end position="257"/>
    </location>
</feature>
<name>A0AAN8IK89_TRICO</name>
<dbReference type="GO" id="GO:0008270">
    <property type="term" value="F:zinc ion binding"/>
    <property type="evidence" value="ECO:0007669"/>
    <property type="project" value="UniProtKB-KW"/>
</dbReference>
<dbReference type="AlphaFoldDB" id="A0AAN8IK89"/>
<evidence type="ECO:0000313" key="4">
    <source>
        <dbReference type="Proteomes" id="UP001331761"/>
    </source>
</evidence>
<gene>
    <name evidence="3" type="ORF">GCK32_010710</name>
</gene>
<dbReference type="InterPro" id="IPR013087">
    <property type="entry name" value="Znf_C2H2_type"/>
</dbReference>
<dbReference type="Gene3D" id="3.30.160.60">
    <property type="entry name" value="Classic Zinc Finger"/>
    <property type="match status" value="1"/>
</dbReference>
<evidence type="ECO:0000256" key="1">
    <source>
        <dbReference type="PROSITE-ProRule" id="PRU00042"/>
    </source>
</evidence>
<keyword evidence="1" id="KW-0862">Zinc</keyword>
<accession>A0AAN8IK89</accession>
<organism evidence="3 4">
    <name type="scientific">Trichostrongylus colubriformis</name>
    <name type="common">Black scour worm</name>
    <dbReference type="NCBI Taxonomy" id="6319"/>
    <lineage>
        <taxon>Eukaryota</taxon>
        <taxon>Metazoa</taxon>
        <taxon>Ecdysozoa</taxon>
        <taxon>Nematoda</taxon>
        <taxon>Chromadorea</taxon>
        <taxon>Rhabditida</taxon>
        <taxon>Rhabditina</taxon>
        <taxon>Rhabditomorpha</taxon>
        <taxon>Strongyloidea</taxon>
        <taxon>Trichostrongylidae</taxon>
        <taxon>Trichostrongylus</taxon>
    </lineage>
</organism>
<keyword evidence="4" id="KW-1185">Reference proteome</keyword>
<dbReference type="PROSITE" id="PS50157">
    <property type="entry name" value="ZINC_FINGER_C2H2_2"/>
    <property type="match status" value="1"/>
</dbReference>
<reference evidence="3 4" key="1">
    <citation type="submission" date="2019-10" db="EMBL/GenBank/DDBJ databases">
        <title>Assembly and Annotation for the nematode Trichostrongylus colubriformis.</title>
        <authorList>
            <person name="Martin J."/>
        </authorList>
    </citation>
    <scope>NUCLEOTIDE SEQUENCE [LARGE SCALE GENOMIC DNA]</scope>
    <source>
        <strain evidence="3">G859</strain>
        <tissue evidence="3">Whole worm</tissue>
    </source>
</reference>
<dbReference type="Proteomes" id="UP001331761">
    <property type="component" value="Unassembled WGS sequence"/>
</dbReference>